<protein>
    <submittedName>
        <fullName evidence="1">Uncharacterized protein</fullName>
    </submittedName>
</protein>
<dbReference type="EMBL" id="PQFF01000246">
    <property type="protein sequence ID" value="RHZ70604.1"/>
    <property type="molecule type" value="Genomic_DNA"/>
</dbReference>
<accession>A0A397IB79</accession>
<organism evidence="1 2">
    <name type="scientific">Diversispora epigaea</name>
    <dbReference type="NCBI Taxonomy" id="1348612"/>
    <lineage>
        <taxon>Eukaryota</taxon>
        <taxon>Fungi</taxon>
        <taxon>Fungi incertae sedis</taxon>
        <taxon>Mucoromycota</taxon>
        <taxon>Glomeromycotina</taxon>
        <taxon>Glomeromycetes</taxon>
        <taxon>Diversisporales</taxon>
        <taxon>Diversisporaceae</taxon>
        <taxon>Diversispora</taxon>
    </lineage>
</organism>
<keyword evidence="2" id="KW-1185">Reference proteome</keyword>
<proteinExistence type="predicted"/>
<dbReference type="Proteomes" id="UP000266861">
    <property type="component" value="Unassembled WGS sequence"/>
</dbReference>
<comment type="caution">
    <text evidence="1">The sequence shown here is derived from an EMBL/GenBank/DDBJ whole genome shotgun (WGS) entry which is preliminary data.</text>
</comment>
<dbReference type="AlphaFoldDB" id="A0A397IB79"/>
<name>A0A397IB79_9GLOM</name>
<sequence>MPKIALCCKSKRTRKAILTSSENVKELEAINHVGKIIDTNSFTATLFDNDLWKSRTITRKNVHTTYYFYNNVLVLSSICKIKELEAINHVGKIIDTNSFTATLFDNDLWKSRTITRKNVHTTYYFYNNVLVLSSICKSEQILKPRLQN</sequence>
<evidence type="ECO:0000313" key="2">
    <source>
        <dbReference type="Proteomes" id="UP000266861"/>
    </source>
</evidence>
<evidence type="ECO:0000313" key="1">
    <source>
        <dbReference type="EMBL" id="RHZ70604.1"/>
    </source>
</evidence>
<reference evidence="1 2" key="1">
    <citation type="submission" date="2018-08" db="EMBL/GenBank/DDBJ databases">
        <title>Genome and evolution of the arbuscular mycorrhizal fungus Diversispora epigaea (formerly Glomus versiforme) and its bacterial endosymbionts.</title>
        <authorList>
            <person name="Sun X."/>
            <person name="Fei Z."/>
            <person name="Harrison M."/>
        </authorList>
    </citation>
    <scope>NUCLEOTIDE SEQUENCE [LARGE SCALE GENOMIC DNA]</scope>
    <source>
        <strain evidence="1 2">IT104</strain>
    </source>
</reference>
<gene>
    <name evidence="1" type="ORF">Glove_269g19</name>
</gene>